<feature type="domain" description="ZAD" evidence="2">
    <location>
        <begin position="9"/>
        <end position="84"/>
    </location>
</feature>
<dbReference type="GO" id="GO:0005634">
    <property type="term" value="C:nucleus"/>
    <property type="evidence" value="ECO:0007669"/>
    <property type="project" value="InterPro"/>
</dbReference>
<dbReference type="AlphaFoldDB" id="A0A0T6AX03"/>
<accession>A0A0T6AX03</accession>
<dbReference type="SMART" id="SM00868">
    <property type="entry name" value="zf-AD"/>
    <property type="match status" value="1"/>
</dbReference>
<dbReference type="SUPFAM" id="SSF57716">
    <property type="entry name" value="Glucocorticoid receptor-like (DNA-binding domain)"/>
    <property type="match status" value="1"/>
</dbReference>
<keyword evidence="1" id="KW-0862">Zinc</keyword>
<comment type="caution">
    <text evidence="3">The sequence shown here is derived from an EMBL/GenBank/DDBJ whole genome shotgun (WGS) entry which is preliminary data.</text>
</comment>
<keyword evidence="4" id="KW-1185">Reference proteome</keyword>
<evidence type="ECO:0000256" key="1">
    <source>
        <dbReference type="PROSITE-ProRule" id="PRU01263"/>
    </source>
</evidence>
<dbReference type="PANTHER" id="PTHR39942:SF1">
    <property type="entry name" value="BCDNA.LD26519-RELATED"/>
    <property type="match status" value="1"/>
</dbReference>
<feature type="binding site" evidence="1">
    <location>
        <position position="57"/>
    </location>
    <ligand>
        <name>Zn(2+)</name>
        <dbReference type="ChEBI" id="CHEBI:29105"/>
    </ligand>
</feature>
<dbReference type="Pfam" id="PF07776">
    <property type="entry name" value="zf-AD"/>
    <property type="match status" value="1"/>
</dbReference>
<dbReference type="EMBL" id="LJIG01022708">
    <property type="protein sequence ID" value="KRT79127.1"/>
    <property type="molecule type" value="Genomic_DNA"/>
</dbReference>
<proteinExistence type="predicted"/>
<name>A0A0T6AX03_9SCAR</name>
<gene>
    <name evidence="3" type="ORF">AMK59_8817</name>
</gene>
<feature type="non-terminal residue" evidence="3">
    <location>
        <position position="129"/>
    </location>
</feature>
<feature type="binding site" evidence="1">
    <location>
        <position position="14"/>
    </location>
    <ligand>
        <name>Zn(2+)</name>
        <dbReference type="ChEBI" id="CHEBI:29105"/>
    </ligand>
</feature>
<dbReference type="Gene3D" id="3.40.1800.20">
    <property type="match status" value="1"/>
</dbReference>
<organism evidence="3 4">
    <name type="scientific">Oryctes borbonicus</name>
    <dbReference type="NCBI Taxonomy" id="1629725"/>
    <lineage>
        <taxon>Eukaryota</taxon>
        <taxon>Metazoa</taxon>
        <taxon>Ecdysozoa</taxon>
        <taxon>Arthropoda</taxon>
        <taxon>Hexapoda</taxon>
        <taxon>Insecta</taxon>
        <taxon>Pterygota</taxon>
        <taxon>Neoptera</taxon>
        <taxon>Endopterygota</taxon>
        <taxon>Coleoptera</taxon>
        <taxon>Polyphaga</taxon>
        <taxon>Scarabaeiformia</taxon>
        <taxon>Scarabaeidae</taxon>
        <taxon>Dynastinae</taxon>
        <taxon>Oryctes</taxon>
    </lineage>
</organism>
<feature type="binding site" evidence="1">
    <location>
        <position position="60"/>
    </location>
    <ligand>
        <name>Zn(2+)</name>
        <dbReference type="ChEBI" id="CHEBI:29105"/>
    </ligand>
</feature>
<dbReference type="Proteomes" id="UP000051574">
    <property type="component" value="Unassembled WGS sequence"/>
</dbReference>
<dbReference type="PROSITE" id="PS51915">
    <property type="entry name" value="ZAD"/>
    <property type="match status" value="1"/>
</dbReference>
<dbReference type="InterPro" id="IPR012934">
    <property type="entry name" value="Znf_AD"/>
</dbReference>
<protein>
    <submittedName>
        <fullName evidence="3">Zinc-finger associated domain containing protein</fullName>
    </submittedName>
</protein>
<keyword evidence="1 3" id="KW-0863">Zinc-finger</keyword>
<keyword evidence="1" id="KW-0479">Metal-binding</keyword>
<sequence>MDLNRRQRDLCRICSSEYENGINVFEEEGRRLYLQAKIRKYLYITISIDDKLPKIICENCCKKLDGIHKFAMMAIKIQDKLNKLVVNTANITASITYENKKGESKGLLHSYLTKVSCMGMLILCIISNK</sequence>
<dbReference type="PANTHER" id="PTHR39942">
    <property type="entry name" value="BCDNA.LD26519-RELATED"/>
    <property type="match status" value="1"/>
</dbReference>
<dbReference type="OrthoDB" id="654211at2759"/>
<reference evidence="3 4" key="1">
    <citation type="submission" date="2015-09" db="EMBL/GenBank/DDBJ databases">
        <title>Draft genome of the scarab beetle Oryctes borbonicus.</title>
        <authorList>
            <person name="Meyer J.M."/>
            <person name="Markov G.V."/>
            <person name="Baskaran P."/>
            <person name="Herrmann M."/>
            <person name="Sommer R.J."/>
            <person name="Roedelsperger C."/>
        </authorList>
    </citation>
    <scope>NUCLEOTIDE SEQUENCE [LARGE SCALE GENOMIC DNA]</scope>
    <source>
        <strain evidence="3">OB123</strain>
        <tissue evidence="3">Whole animal</tissue>
    </source>
</reference>
<evidence type="ECO:0000259" key="2">
    <source>
        <dbReference type="PROSITE" id="PS51915"/>
    </source>
</evidence>
<feature type="binding site" evidence="1">
    <location>
        <position position="11"/>
    </location>
    <ligand>
        <name>Zn(2+)</name>
        <dbReference type="ChEBI" id="CHEBI:29105"/>
    </ligand>
</feature>
<evidence type="ECO:0000313" key="3">
    <source>
        <dbReference type="EMBL" id="KRT79127.1"/>
    </source>
</evidence>
<dbReference type="GO" id="GO:0008270">
    <property type="term" value="F:zinc ion binding"/>
    <property type="evidence" value="ECO:0007669"/>
    <property type="project" value="UniProtKB-UniRule"/>
</dbReference>
<evidence type="ECO:0000313" key="4">
    <source>
        <dbReference type="Proteomes" id="UP000051574"/>
    </source>
</evidence>